<evidence type="ECO:0000313" key="4">
    <source>
        <dbReference type="Proteomes" id="UP000449092"/>
    </source>
</evidence>
<protein>
    <recommendedName>
        <fullName evidence="5">Ribulose-phosphate 3-epimerase</fullName>
    </recommendedName>
</protein>
<dbReference type="AlphaFoldDB" id="A0A845DDV8"/>
<dbReference type="GO" id="GO:0005975">
    <property type="term" value="P:carbohydrate metabolic process"/>
    <property type="evidence" value="ECO:0007669"/>
    <property type="project" value="InterPro"/>
</dbReference>
<organism evidence="3 4">
    <name type="scientific">Candidatus Spechtbacteria bacterium SB0662_bin_43</name>
    <dbReference type="NCBI Taxonomy" id="2604897"/>
    <lineage>
        <taxon>Bacteria</taxon>
        <taxon>Candidatus Spechtiibacteriota</taxon>
    </lineage>
</organism>
<reference evidence="3 4" key="1">
    <citation type="submission" date="2019-09" db="EMBL/GenBank/DDBJ databases">
        <title>Characterisation of the sponge microbiome using genome-centric metagenomics.</title>
        <authorList>
            <person name="Engelberts J.P."/>
            <person name="Robbins S.J."/>
            <person name="De Goeij J.M."/>
            <person name="Aranda M."/>
            <person name="Bell S.C."/>
            <person name="Webster N.S."/>
        </authorList>
    </citation>
    <scope>NUCLEOTIDE SEQUENCE [LARGE SCALE GENOMIC DNA]</scope>
    <source>
        <strain evidence="3">SB0662_bin_43</strain>
    </source>
</reference>
<keyword evidence="1" id="KW-0479">Metal-binding</keyword>
<dbReference type="GO" id="GO:0046872">
    <property type="term" value="F:metal ion binding"/>
    <property type="evidence" value="ECO:0007669"/>
    <property type="project" value="UniProtKB-KW"/>
</dbReference>
<dbReference type="InterPro" id="IPR013785">
    <property type="entry name" value="Aldolase_TIM"/>
</dbReference>
<gene>
    <name evidence="3" type="ORF">F4X82_01200</name>
</gene>
<dbReference type="InterPro" id="IPR011060">
    <property type="entry name" value="RibuloseP-bd_barrel"/>
</dbReference>
<sequence length="216" mass="23705">MNSSLEIIPAILTTSAEDARKKADAVSPFVRWVQLDVCDGFFAPSATWGDPRAIRTHLRNVFVEVHLMVQNPEQSIDEWLDSGVKRIYVHYESTQHLPLVLQKIQDASIKAGVALLPQTPVDVVEAVAHTIDAVLLFSGNLGAYGGEFLEEPTLANIAALRKQYTDIMIEVDGGMNPHTAQKVYRSGARAIVSGGFIFQSNSVRDAVEQLKSVAYN</sequence>
<dbReference type="EMBL" id="VXOY01000010">
    <property type="protein sequence ID" value="MYE38121.1"/>
    <property type="molecule type" value="Genomic_DNA"/>
</dbReference>
<dbReference type="Gene3D" id="3.20.20.70">
    <property type="entry name" value="Aldolase class I"/>
    <property type="match status" value="1"/>
</dbReference>
<evidence type="ECO:0000256" key="2">
    <source>
        <dbReference type="ARBA" id="ARBA00023235"/>
    </source>
</evidence>
<evidence type="ECO:0000256" key="1">
    <source>
        <dbReference type="ARBA" id="ARBA00022723"/>
    </source>
</evidence>
<dbReference type="Pfam" id="PF00834">
    <property type="entry name" value="Ribul_P_3_epim"/>
    <property type="match status" value="1"/>
</dbReference>
<dbReference type="SUPFAM" id="SSF51366">
    <property type="entry name" value="Ribulose-phoshate binding barrel"/>
    <property type="match status" value="1"/>
</dbReference>
<dbReference type="PANTHER" id="PTHR11749">
    <property type="entry name" value="RIBULOSE-5-PHOSPHATE-3-EPIMERASE"/>
    <property type="match status" value="1"/>
</dbReference>
<evidence type="ECO:0000313" key="3">
    <source>
        <dbReference type="EMBL" id="MYE38121.1"/>
    </source>
</evidence>
<dbReference type="GO" id="GO:0016857">
    <property type="term" value="F:racemase and epimerase activity, acting on carbohydrates and derivatives"/>
    <property type="evidence" value="ECO:0007669"/>
    <property type="project" value="InterPro"/>
</dbReference>
<dbReference type="Proteomes" id="UP000449092">
    <property type="component" value="Unassembled WGS sequence"/>
</dbReference>
<evidence type="ECO:0008006" key="5">
    <source>
        <dbReference type="Google" id="ProtNLM"/>
    </source>
</evidence>
<comment type="caution">
    <text evidence="3">The sequence shown here is derived from an EMBL/GenBank/DDBJ whole genome shotgun (WGS) entry which is preliminary data.</text>
</comment>
<keyword evidence="2" id="KW-0413">Isomerase</keyword>
<dbReference type="InterPro" id="IPR000056">
    <property type="entry name" value="Ribul_P_3_epim-like"/>
</dbReference>
<accession>A0A845DDV8</accession>
<proteinExistence type="predicted"/>
<name>A0A845DDV8_9BACT</name>